<feature type="compositionally biased region" description="Basic and acidic residues" evidence="1">
    <location>
        <begin position="68"/>
        <end position="83"/>
    </location>
</feature>
<feature type="region of interest" description="Disordered" evidence="1">
    <location>
        <begin position="1"/>
        <end position="26"/>
    </location>
</feature>
<keyword evidence="2" id="KW-0812">Transmembrane</keyword>
<dbReference type="Proteomes" id="UP000632289">
    <property type="component" value="Unassembled WGS sequence"/>
</dbReference>
<sequence length="290" mass="30559">MIEPPTPDVTSAGTGSAEDAADRARRSRIRRVVTTVLAALVVVGGTVGGVGYTYATVAGADRSAPTVLRHEPSEAEKEARADDPAPDVSFGRSDSPLTERLLPAPDLLGPDLPGFDSNDVELGAEEARREGVFGRVSTPVGIRGMSRAILTELGLQGAALRTYESFSGMVAEFRLNRFGDAEAAQEYHDFLVETLEASGGLPSPAPGRAAHTSPEDVALWEHVRCVRMPGDEEIGPEVALCTVPRGELHLLVVAFGGGYGPGDVPLPDYEALGALLNEQLVHLDTEGKQV</sequence>
<accession>A0A927EYY3</accession>
<evidence type="ECO:0000313" key="3">
    <source>
        <dbReference type="EMBL" id="MBD3932018.1"/>
    </source>
</evidence>
<feature type="transmembrane region" description="Helical" evidence="2">
    <location>
        <begin position="32"/>
        <end position="55"/>
    </location>
</feature>
<keyword evidence="2" id="KW-1133">Transmembrane helix</keyword>
<evidence type="ECO:0000256" key="2">
    <source>
        <dbReference type="SAM" id="Phobius"/>
    </source>
</evidence>
<dbReference type="EMBL" id="JACXYU010000004">
    <property type="protein sequence ID" value="MBD3932018.1"/>
    <property type="molecule type" value="Genomic_DNA"/>
</dbReference>
<evidence type="ECO:0000256" key="1">
    <source>
        <dbReference type="SAM" id="MobiDB-lite"/>
    </source>
</evidence>
<feature type="region of interest" description="Disordered" evidence="1">
    <location>
        <begin position="65"/>
        <end position="96"/>
    </location>
</feature>
<evidence type="ECO:0008006" key="5">
    <source>
        <dbReference type="Google" id="ProtNLM"/>
    </source>
</evidence>
<gene>
    <name evidence="3" type="ORF">IF129_10675</name>
</gene>
<dbReference type="AlphaFoldDB" id="A0A927EYY3"/>
<keyword evidence="4" id="KW-1185">Reference proteome</keyword>
<keyword evidence="2" id="KW-0472">Membrane</keyword>
<comment type="caution">
    <text evidence="3">The sequence shown here is derived from an EMBL/GenBank/DDBJ whole genome shotgun (WGS) entry which is preliminary data.</text>
</comment>
<proteinExistence type="predicted"/>
<organism evidence="3 4">
    <name type="scientific">Streptomyces chumphonensis</name>
    <dbReference type="NCBI Taxonomy" id="1214925"/>
    <lineage>
        <taxon>Bacteria</taxon>
        <taxon>Bacillati</taxon>
        <taxon>Actinomycetota</taxon>
        <taxon>Actinomycetes</taxon>
        <taxon>Kitasatosporales</taxon>
        <taxon>Streptomycetaceae</taxon>
        <taxon>Streptomyces</taxon>
    </lineage>
</organism>
<evidence type="ECO:0000313" key="4">
    <source>
        <dbReference type="Proteomes" id="UP000632289"/>
    </source>
</evidence>
<dbReference type="RefSeq" id="WP_191209321.1">
    <property type="nucleotide sequence ID" value="NZ_BAABKL010000050.1"/>
</dbReference>
<name>A0A927EYY3_9ACTN</name>
<reference evidence="3" key="1">
    <citation type="submission" date="2020-09" db="EMBL/GenBank/DDBJ databases">
        <title>Secondary metabolite and genome analysis of marine Streptomyces chumphonensis KK1-2T.</title>
        <authorList>
            <person name="Phongsopitanun W."/>
            <person name="Kanchanasin P."/>
            <person name="Pittayakhajonwut P."/>
            <person name="Suwanborirux K."/>
            <person name="Tanasupawat S."/>
        </authorList>
    </citation>
    <scope>NUCLEOTIDE SEQUENCE</scope>
    <source>
        <strain evidence="3">KK1-2</strain>
    </source>
</reference>
<protein>
    <recommendedName>
        <fullName evidence="5">Secreted protein</fullName>
    </recommendedName>
</protein>